<gene>
    <name evidence="2" type="ORF">ABW16_01780</name>
</gene>
<dbReference type="RefSeq" id="WP_047317374.1">
    <property type="nucleotide sequence ID" value="NZ_LDPO01000001.1"/>
</dbReference>
<organism evidence="2 3">
    <name type="scientific">Mycolicibacter heraklionensis</name>
    <dbReference type="NCBI Taxonomy" id="512402"/>
    <lineage>
        <taxon>Bacteria</taxon>
        <taxon>Bacillati</taxon>
        <taxon>Actinomycetota</taxon>
        <taxon>Actinomycetes</taxon>
        <taxon>Mycobacteriales</taxon>
        <taxon>Mycobacteriaceae</taxon>
        <taxon>Mycolicibacter</taxon>
    </lineage>
</organism>
<evidence type="ECO:0008006" key="4">
    <source>
        <dbReference type="Google" id="ProtNLM"/>
    </source>
</evidence>
<sequence>MTVLNPPGAPTGDLTTQDIIAISRFLNDPTMLYRALRTIADQMYVSDKILKSQIYTDSGSILYEQIESIFAGRQPQAIEPGGEYPLAPIPTGPAQIASTVKWGLDTLIFDESIARQNWQPLQVSLVKLINSMVDTIDSVAMSAIVAAITQQQAAGANSITSTAPTTKRYWDGSGDAAANILRDVMMGDQVLRKLKQGYVADTVLCDLETFALVFSDEALNARWAREDIGSSGVTAMPVFEGLNSSMAGKLAGKLWLGSPNLPTSPYAAVIDTKVFGGMADEKLPAPGYTGATTPGADADGGAGAGRSLVQTKSMREDSNDRWRVRARRITTPFIVEPLAAVEITGILPS</sequence>
<dbReference type="Proteomes" id="UP000036464">
    <property type="component" value="Unassembled WGS sequence"/>
</dbReference>
<name>A0ABR5FKN7_9MYCO</name>
<dbReference type="Pfam" id="PF25209">
    <property type="entry name" value="Phage_capsid_4"/>
    <property type="match status" value="1"/>
</dbReference>
<protein>
    <recommendedName>
        <fullName evidence="4">Major capsid protein</fullName>
    </recommendedName>
</protein>
<evidence type="ECO:0000313" key="2">
    <source>
        <dbReference type="EMBL" id="KLO31588.1"/>
    </source>
</evidence>
<keyword evidence="3" id="KW-1185">Reference proteome</keyword>
<evidence type="ECO:0000256" key="1">
    <source>
        <dbReference type="SAM" id="MobiDB-lite"/>
    </source>
</evidence>
<feature type="compositionally biased region" description="Low complexity" evidence="1">
    <location>
        <begin position="288"/>
        <end position="297"/>
    </location>
</feature>
<feature type="region of interest" description="Disordered" evidence="1">
    <location>
        <begin position="288"/>
        <end position="316"/>
    </location>
</feature>
<reference evidence="2 3" key="1">
    <citation type="submission" date="2015-05" db="EMBL/GenBank/DDBJ databases">
        <title>Genome sequence of Mycobacterium heraklionense Davo strain.</title>
        <authorList>
            <person name="Greninger A.L."/>
            <person name="Cunningham G."/>
            <person name="Miller S."/>
        </authorList>
    </citation>
    <scope>NUCLEOTIDE SEQUENCE [LARGE SCALE GENOMIC DNA]</scope>
    <source>
        <strain evidence="2 3">Davo</strain>
    </source>
</reference>
<evidence type="ECO:0000313" key="3">
    <source>
        <dbReference type="Proteomes" id="UP000036464"/>
    </source>
</evidence>
<proteinExistence type="predicted"/>
<comment type="caution">
    <text evidence="2">The sequence shown here is derived from an EMBL/GenBank/DDBJ whole genome shotgun (WGS) entry which is preliminary data.</text>
</comment>
<accession>A0ABR5FKN7</accession>
<dbReference type="EMBL" id="LDPO01000001">
    <property type="protein sequence ID" value="KLO31588.1"/>
    <property type="molecule type" value="Genomic_DNA"/>
</dbReference>